<dbReference type="AlphaFoldDB" id="A0A8B8DQ02"/>
<organism evidence="2 3">
    <name type="scientific">Crassostrea virginica</name>
    <name type="common">Eastern oyster</name>
    <dbReference type="NCBI Taxonomy" id="6565"/>
    <lineage>
        <taxon>Eukaryota</taxon>
        <taxon>Metazoa</taxon>
        <taxon>Spiralia</taxon>
        <taxon>Lophotrochozoa</taxon>
        <taxon>Mollusca</taxon>
        <taxon>Bivalvia</taxon>
        <taxon>Autobranchia</taxon>
        <taxon>Pteriomorphia</taxon>
        <taxon>Ostreida</taxon>
        <taxon>Ostreoidea</taxon>
        <taxon>Ostreidae</taxon>
        <taxon>Crassostrea</taxon>
    </lineage>
</organism>
<sequence>MKAVLSLILVGFAFVLVYSERCSNSGDCLLETCANSTITCFHGICTCVLSTKCSMLSDCAGLPPCERHGETWHCYDNMCKCLRLH</sequence>
<keyword evidence="1" id="KW-0732">Signal</keyword>
<dbReference type="Proteomes" id="UP000694844">
    <property type="component" value="Chromosome 1"/>
</dbReference>
<keyword evidence="2" id="KW-1185">Reference proteome</keyword>
<evidence type="ECO:0000256" key="1">
    <source>
        <dbReference type="SAM" id="SignalP"/>
    </source>
</evidence>
<dbReference type="OrthoDB" id="10305859at2759"/>
<evidence type="ECO:0000313" key="3">
    <source>
        <dbReference type="RefSeq" id="XP_022330307.1"/>
    </source>
</evidence>
<reference evidence="2" key="1">
    <citation type="submission" date="2024-06" db="UniProtKB">
        <authorList>
            <consortium name="RefSeq"/>
        </authorList>
    </citation>
    <scope>NUCLEOTIDE SEQUENCE [LARGE SCALE GENOMIC DNA]</scope>
</reference>
<feature type="chain" id="PRO_5034853806" evidence="1">
    <location>
        <begin position="20"/>
        <end position="85"/>
    </location>
</feature>
<gene>
    <name evidence="3" type="primary">LOC111128760</name>
</gene>
<dbReference type="RefSeq" id="XP_022330307.1">
    <property type="nucleotide sequence ID" value="XM_022474599.1"/>
</dbReference>
<evidence type="ECO:0000313" key="2">
    <source>
        <dbReference type="Proteomes" id="UP000694844"/>
    </source>
</evidence>
<accession>A0A8B8DQ02</accession>
<reference evidence="3" key="2">
    <citation type="submission" date="2025-08" db="UniProtKB">
        <authorList>
            <consortium name="RefSeq"/>
        </authorList>
    </citation>
    <scope>IDENTIFICATION</scope>
    <source>
        <tissue evidence="3">Whole sample</tissue>
    </source>
</reference>
<dbReference type="GO" id="GO:0004867">
    <property type="term" value="F:serine-type endopeptidase inhibitor activity"/>
    <property type="evidence" value="ECO:0007669"/>
    <property type="project" value="UniProtKB-KW"/>
</dbReference>
<keyword evidence="3" id="KW-0722">Serine protease inhibitor</keyword>
<dbReference type="KEGG" id="cvn:111128760"/>
<protein>
    <submittedName>
        <fullName evidence="3">Serine protease inhibitor Cvsi-2-like</fullName>
    </submittedName>
</protein>
<proteinExistence type="predicted"/>
<dbReference type="GeneID" id="111128760"/>
<keyword evidence="3" id="KW-0646">Protease inhibitor</keyword>
<name>A0A8B8DQ02_CRAVI</name>
<feature type="signal peptide" evidence="1">
    <location>
        <begin position="1"/>
        <end position="19"/>
    </location>
</feature>